<protein>
    <submittedName>
        <fullName evidence="1">Uncharacterized protein</fullName>
    </submittedName>
</protein>
<evidence type="ECO:0000313" key="1">
    <source>
        <dbReference type="EMBL" id="KAJ7997141.1"/>
    </source>
</evidence>
<accession>A0ACC2G0U7</accession>
<gene>
    <name evidence="1" type="ORF">DPEC_G00225880</name>
</gene>
<sequence length="267" mass="29802">MTTPPLLASIPLFLRRPVCLLPGGKAPQKTRSERRVTCQAEDSPGFSGAEYQLVRSWIFPSLTTLSYGLTSVLFLLPPTPTPHRRRIITSSTVDDFVAASLFLILPLLLVWHRLYVLTFSSPPSTPSAPRLWTLLQPYKLAIYTREVSVLAAEVQQLEEENLGHTSQLLKDRLDDLHISSPVPRNIFLTHAACLRPSDCTLQETITHRDMHLGLLQQKLLCVVGESLLLHPAPSDTPGSEGYTWTPGTVQTPEDWPVTAKLIHKTFK</sequence>
<organism evidence="1 2">
    <name type="scientific">Dallia pectoralis</name>
    <name type="common">Alaska blackfish</name>
    <dbReference type="NCBI Taxonomy" id="75939"/>
    <lineage>
        <taxon>Eukaryota</taxon>
        <taxon>Metazoa</taxon>
        <taxon>Chordata</taxon>
        <taxon>Craniata</taxon>
        <taxon>Vertebrata</taxon>
        <taxon>Euteleostomi</taxon>
        <taxon>Actinopterygii</taxon>
        <taxon>Neopterygii</taxon>
        <taxon>Teleostei</taxon>
        <taxon>Protacanthopterygii</taxon>
        <taxon>Esociformes</taxon>
        <taxon>Umbridae</taxon>
        <taxon>Dallia</taxon>
    </lineage>
</organism>
<comment type="caution">
    <text evidence="1">The sequence shown here is derived from an EMBL/GenBank/DDBJ whole genome shotgun (WGS) entry which is preliminary data.</text>
</comment>
<evidence type="ECO:0000313" key="2">
    <source>
        <dbReference type="Proteomes" id="UP001157502"/>
    </source>
</evidence>
<dbReference type="Proteomes" id="UP001157502">
    <property type="component" value="Chromosome 19"/>
</dbReference>
<name>A0ACC2G0U7_DALPE</name>
<dbReference type="EMBL" id="CM055746">
    <property type="protein sequence ID" value="KAJ7997141.1"/>
    <property type="molecule type" value="Genomic_DNA"/>
</dbReference>
<proteinExistence type="predicted"/>
<keyword evidence="2" id="KW-1185">Reference proteome</keyword>
<reference evidence="1" key="1">
    <citation type="submission" date="2021-05" db="EMBL/GenBank/DDBJ databases">
        <authorList>
            <person name="Pan Q."/>
            <person name="Jouanno E."/>
            <person name="Zahm M."/>
            <person name="Klopp C."/>
            <person name="Cabau C."/>
            <person name="Louis A."/>
            <person name="Berthelot C."/>
            <person name="Parey E."/>
            <person name="Roest Crollius H."/>
            <person name="Montfort J."/>
            <person name="Robinson-Rechavi M."/>
            <person name="Bouchez O."/>
            <person name="Lampietro C."/>
            <person name="Lopez Roques C."/>
            <person name="Donnadieu C."/>
            <person name="Postlethwait J."/>
            <person name="Bobe J."/>
            <person name="Dillon D."/>
            <person name="Chandos A."/>
            <person name="von Hippel F."/>
            <person name="Guiguen Y."/>
        </authorList>
    </citation>
    <scope>NUCLEOTIDE SEQUENCE</scope>
    <source>
        <strain evidence="1">YG-Jan2019</strain>
    </source>
</reference>